<organism evidence="6 7">
    <name type="scientific">Candidatus Staskawiczbacteria bacterium RIFCSPLOWO2_01_FULL_33_9</name>
    <dbReference type="NCBI Taxonomy" id="1802211"/>
    <lineage>
        <taxon>Bacteria</taxon>
        <taxon>Candidatus Staskawicziibacteriota</taxon>
    </lineage>
</organism>
<dbReference type="AlphaFoldDB" id="A0A1G2I6V9"/>
<comment type="similarity">
    <text evidence="1 4">Belongs to the pseudouridine synthase RluA family.</text>
</comment>
<dbReference type="Pfam" id="PF00849">
    <property type="entry name" value="PseudoU_synth_2"/>
    <property type="match status" value="1"/>
</dbReference>
<dbReference type="GO" id="GO:0140098">
    <property type="term" value="F:catalytic activity, acting on RNA"/>
    <property type="evidence" value="ECO:0007669"/>
    <property type="project" value="UniProtKB-ARBA"/>
</dbReference>
<dbReference type="SUPFAM" id="SSF55120">
    <property type="entry name" value="Pseudouridine synthase"/>
    <property type="match status" value="1"/>
</dbReference>
<dbReference type="CDD" id="cd02869">
    <property type="entry name" value="PseudoU_synth_RluA_like"/>
    <property type="match status" value="1"/>
</dbReference>
<dbReference type="InterPro" id="IPR006225">
    <property type="entry name" value="PsdUridine_synth_RluC/D"/>
</dbReference>
<dbReference type="Gene3D" id="3.30.2350.10">
    <property type="entry name" value="Pseudouridine synthase"/>
    <property type="match status" value="1"/>
</dbReference>
<accession>A0A1G2I6V9</accession>
<dbReference type="GO" id="GO:0000455">
    <property type="term" value="P:enzyme-directed rRNA pseudouridine synthesis"/>
    <property type="evidence" value="ECO:0007669"/>
    <property type="project" value="TreeGrafter"/>
</dbReference>
<dbReference type="PANTHER" id="PTHR21600">
    <property type="entry name" value="MITOCHONDRIAL RNA PSEUDOURIDINE SYNTHASE"/>
    <property type="match status" value="1"/>
</dbReference>
<protein>
    <recommendedName>
        <fullName evidence="4">Pseudouridine synthase</fullName>
        <ecNumber evidence="4">5.4.99.-</ecNumber>
    </recommendedName>
</protein>
<name>A0A1G2I6V9_9BACT</name>
<evidence type="ECO:0000313" key="7">
    <source>
        <dbReference type="Proteomes" id="UP000176308"/>
    </source>
</evidence>
<dbReference type="PROSITE" id="PS01129">
    <property type="entry name" value="PSI_RLU"/>
    <property type="match status" value="1"/>
</dbReference>
<dbReference type="PANTHER" id="PTHR21600:SF44">
    <property type="entry name" value="RIBOSOMAL LARGE SUBUNIT PSEUDOURIDINE SYNTHASE D"/>
    <property type="match status" value="1"/>
</dbReference>
<feature type="active site" evidence="3">
    <location>
        <position position="64"/>
    </location>
</feature>
<dbReference type="Proteomes" id="UP000176308">
    <property type="component" value="Unassembled WGS sequence"/>
</dbReference>
<reference evidence="6 7" key="1">
    <citation type="journal article" date="2016" name="Nat. Commun.">
        <title>Thousands of microbial genomes shed light on interconnected biogeochemical processes in an aquifer system.</title>
        <authorList>
            <person name="Anantharaman K."/>
            <person name="Brown C.T."/>
            <person name="Hug L.A."/>
            <person name="Sharon I."/>
            <person name="Castelle C.J."/>
            <person name="Probst A.J."/>
            <person name="Thomas B.C."/>
            <person name="Singh A."/>
            <person name="Wilkins M.J."/>
            <person name="Karaoz U."/>
            <person name="Brodie E.L."/>
            <person name="Williams K.H."/>
            <person name="Hubbard S.S."/>
            <person name="Banfield J.F."/>
        </authorList>
    </citation>
    <scope>NUCLEOTIDE SEQUENCE [LARGE SCALE GENOMIC DNA]</scope>
</reference>
<evidence type="ECO:0000259" key="5">
    <source>
        <dbReference type="Pfam" id="PF00849"/>
    </source>
</evidence>
<comment type="caution">
    <text evidence="6">The sequence shown here is derived from an EMBL/GenBank/DDBJ whole genome shotgun (WGS) entry which is preliminary data.</text>
</comment>
<evidence type="ECO:0000256" key="4">
    <source>
        <dbReference type="RuleBase" id="RU362028"/>
    </source>
</evidence>
<evidence type="ECO:0000256" key="2">
    <source>
        <dbReference type="ARBA" id="ARBA00023235"/>
    </source>
</evidence>
<comment type="function">
    <text evidence="4">Responsible for synthesis of pseudouridine from uracil.</text>
</comment>
<evidence type="ECO:0000256" key="3">
    <source>
        <dbReference type="PIRSR" id="PIRSR606225-1"/>
    </source>
</evidence>
<feature type="domain" description="Pseudouridine synthase RsuA/RluA-like" evidence="5">
    <location>
        <begin position="11"/>
        <end position="174"/>
    </location>
</feature>
<dbReference type="InterPro" id="IPR020103">
    <property type="entry name" value="PsdUridine_synth_cat_dom_sf"/>
</dbReference>
<proteinExistence type="inferred from homology"/>
<dbReference type="NCBIfam" id="TIGR00005">
    <property type="entry name" value="rluA_subfam"/>
    <property type="match status" value="1"/>
</dbReference>
<sequence length="242" mass="27595">MDIKIIYEDNDLLVVDKPAGVVVFAESENDGEPRRTIIQILLEHYPELKSVGEAPRYGIVHRLDKDTSGILLVAKTNEGLIFFQKQFKNRTVEKKYTALVVGTVKDNEDTIETLIGRAKGDKRKQKAYLPGEPGSEGKREAITKYKVLQRFKDYTLLEVKIETGRRHQIRCHLSYISHPIAGDKMYGFKNSPVPEGLTRQFLHSTYLKIQLPFDSAQGRPNGETKEFNSDLPEDLKQVINHL</sequence>
<gene>
    <name evidence="6" type="ORF">A2904_00445</name>
</gene>
<dbReference type="InterPro" id="IPR050188">
    <property type="entry name" value="RluA_PseudoU_synthase"/>
</dbReference>
<dbReference type="EMBL" id="MHOX01000036">
    <property type="protein sequence ID" value="OGZ70110.1"/>
    <property type="molecule type" value="Genomic_DNA"/>
</dbReference>
<keyword evidence="2 4" id="KW-0413">Isomerase</keyword>
<comment type="catalytic activity">
    <reaction evidence="4">
        <text>a uridine in RNA = a pseudouridine in RNA</text>
        <dbReference type="Rhea" id="RHEA:48348"/>
        <dbReference type="Rhea" id="RHEA-COMP:12068"/>
        <dbReference type="Rhea" id="RHEA-COMP:12069"/>
        <dbReference type="ChEBI" id="CHEBI:65314"/>
        <dbReference type="ChEBI" id="CHEBI:65315"/>
    </reaction>
</comment>
<dbReference type="EC" id="5.4.99.-" evidence="4"/>
<dbReference type="InterPro" id="IPR006224">
    <property type="entry name" value="PsdUridine_synth_RluA-like_CS"/>
</dbReference>
<dbReference type="GO" id="GO:0009982">
    <property type="term" value="F:pseudouridine synthase activity"/>
    <property type="evidence" value="ECO:0007669"/>
    <property type="project" value="InterPro"/>
</dbReference>
<dbReference type="GO" id="GO:0003723">
    <property type="term" value="F:RNA binding"/>
    <property type="evidence" value="ECO:0007669"/>
    <property type="project" value="InterPro"/>
</dbReference>
<evidence type="ECO:0000313" key="6">
    <source>
        <dbReference type="EMBL" id="OGZ70110.1"/>
    </source>
</evidence>
<dbReference type="InterPro" id="IPR006145">
    <property type="entry name" value="PsdUridine_synth_RsuA/RluA"/>
</dbReference>
<evidence type="ECO:0000256" key="1">
    <source>
        <dbReference type="ARBA" id="ARBA00010876"/>
    </source>
</evidence>